<dbReference type="PANTHER" id="PTHR19879">
    <property type="entry name" value="TRANSCRIPTION INITIATION FACTOR TFIID"/>
    <property type="match status" value="1"/>
</dbReference>
<dbReference type="SUPFAM" id="SSF50978">
    <property type="entry name" value="WD40 repeat-like"/>
    <property type="match status" value="1"/>
</dbReference>
<sequence length="731" mass="83293">MPSNTSTYPLRDIPVPYRYSSSNCGIIDLLSKSQNYTRSNFINSSTSINKNDLSTNDINISLNGQDKNVNNLVSSGVLPKMIASQTLLVNENEKRAREDKAENDGHRRPLIKKIKLMENTNTSTTKDHLVTEEYSQDNSTIVNANTTITTTTVLDDPLPLSPIASSGISTPDEKDLNELNDLGKPKIKNINNDNNSNMGIIFNNHDLQNMDPVDLQRIAYNIICNLNRSQLTDLNVLIRDNLKRDFISSLPIEIAIKILTKLSFIDIVHALSVCTTWNKIIYNTPFLWKHLLLSERFISKEEFKQYKIQLKKQYPLVDNIEDVYKLDFVNRCHILKNWYNPNFVPQRVTLKGHRTSVVTCLQFENDYIITGADDKMIRVYDSKNKTFLKELSGHDGGVWALKYDCDSIIVSGSTDRSVRIWDIKRGCCTHVFKGHTSTVRCLDIVEYNGVKYIVTGSRDNTLHVWKLDQTIYNRDNIEEERRQKKWPLIFDSTSRNPFFVGVLKGHLASVRTVSGHGNIVISGSYDNTLIVWDISKMKCLHIFAGHTDRIYSTIFDHKRNRCISASMDATIKIWDMNDLNRNGPYQIVTASGSTCTRHSRSWKTLTGHSALVGLLRLSDKYLVSAAADGSLKGWDSNDYSRQFAYHHDNLSAITTFCVDDNILVSGSEGQFNIYNLRNGELAHWRLLGDADQIWSVSFKNNILVVAVEKNTQSFIEILDFSTREPIYMTRL</sequence>
<dbReference type="Gene3D" id="2.130.10.10">
    <property type="entry name" value="YVTN repeat-like/Quinoprotein amine dehydrogenase"/>
    <property type="match status" value="1"/>
</dbReference>
<name>A0AAN7W0C2_9SACH</name>
<dbReference type="Gene3D" id="1.20.1280.50">
    <property type="match status" value="1"/>
</dbReference>
<dbReference type="PROSITE" id="PS00678">
    <property type="entry name" value="WD_REPEATS_1"/>
    <property type="match status" value="3"/>
</dbReference>
<keyword evidence="1 3" id="KW-0853">WD repeat</keyword>
<dbReference type="CDD" id="cd00200">
    <property type="entry name" value="WD40"/>
    <property type="match status" value="1"/>
</dbReference>
<feature type="repeat" description="WD" evidence="3">
    <location>
        <begin position="605"/>
        <end position="635"/>
    </location>
</feature>
<dbReference type="GO" id="GO:0005669">
    <property type="term" value="C:transcription factor TFIID complex"/>
    <property type="evidence" value="ECO:0007669"/>
    <property type="project" value="TreeGrafter"/>
</dbReference>
<dbReference type="PROSITE" id="PS50181">
    <property type="entry name" value="FBOX"/>
    <property type="match status" value="1"/>
</dbReference>
<dbReference type="EMBL" id="JAWIZZ010000053">
    <property type="protein sequence ID" value="KAK5778401.1"/>
    <property type="molecule type" value="Genomic_DNA"/>
</dbReference>
<reference evidence="6" key="1">
    <citation type="submission" date="2023-07" db="EMBL/GenBank/DDBJ databases">
        <title>A draft genome of Kazachstania heterogenica Y-27499.</title>
        <authorList>
            <person name="Donic C."/>
            <person name="Kralova J.S."/>
            <person name="Fidel L."/>
            <person name="Ben-Dor S."/>
            <person name="Jung S."/>
        </authorList>
    </citation>
    <scope>NUCLEOTIDE SEQUENCE [LARGE SCALE GENOMIC DNA]</scope>
    <source>
        <strain evidence="6">Y27499</strain>
    </source>
</reference>
<gene>
    <name evidence="5" type="ORF">RI543_004064</name>
</gene>
<dbReference type="Pfam" id="PF16856">
    <property type="entry name" value="CDC4_D"/>
    <property type="match status" value="1"/>
</dbReference>
<dbReference type="InterPro" id="IPR036047">
    <property type="entry name" value="F-box-like_dom_sf"/>
</dbReference>
<dbReference type="InterPro" id="IPR031740">
    <property type="entry name" value="Cdc4_D"/>
</dbReference>
<dbReference type="PANTHER" id="PTHR19879:SF9">
    <property type="entry name" value="TRANSCRIPTION INITIATION FACTOR TFIID SUBUNIT 5"/>
    <property type="match status" value="1"/>
</dbReference>
<dbReference type="Pfam" id="PF00400">
    <property type="entry name" value="WD40"/>
    <property type="match status" value="5"/>
</dbReference>
<dbReference type="GO" id="GO:0016251">
    <property type="term" value="F:RNA polymerase II general transcription initiation factor activity"/>
    <property type="evidence" value="ECO:0007669"/>
    <property type="project" value="TreeGrafter"/>
</dbReference>
<feature type="domain" description="F-box" evidence="4">
    <location>
        <begin position="244"/>
        <end position="291"/>
    </location>
</feature>
<accession>A0AAN7W0C2</accession>
<dbReference type="InterPro" id="IPR015943">
    <property type="entry name" value="WD40/YVTN_repeat-like_dom_sf"/>
</dbReference>
<protein>
    <recommendedName>
        <fullName evidence="4">F-box domain-containing protein</fullName>
    </recommendedName>
</protein>
<evidence type="ECO:0000256" key="2">
    <source>
        <dbReference type="ARBA" id="ARBA00022737"/>
    </source>
</evidence>
<dbReference type="SMART" id="SM00320">
    <property type="entry name" value="WD40"/>
    <property type="match status" value="7"/>
</dbReference>
<dbReference type="GO" id="GO:0006367">
    <property type="term" value="P:transcription initiation at RNA polymerase II promoter"/>
    <property type="evidence" value="ECO:0007669"/>
    <property type="project" value="TreeGrafter"/>
</dbReference>
<feature type="repeat" description="WD" evidence="3">
    <location>
        <begin position="503"/>
        <end position="542"/>
    </location>
</feature>
<feature type="repeat" description="WD" evidence="3">
    <location>
        <begin position="432"/>
        <end position="468"/>
    </location>
</feature>
<dbReference type="SMART" id="SM00256">
    <property type="entry name" value="FBOX"/>
    <property type="match status" value="1"/>
</dbReference>
<dbReference type="InterPro" id="IPR020472">
    <property type="entry name" value="WD40_PAC1"/>
</dbReference>
<dbReference type="Pfam" id="PF12937">
    <property type="entry name" value="F-box-like"/>
    <property type="match status" value="1"/>
</dbReference>
<dbReference type="AlphaFoldDB" id="A0AAN7W0C2"/>
<dbReference type="PRINTS" id="PR00320">
    <property type="entry name" value="GPROTEINBRPT"/>
</dbReference>
<dbReference type="PROSITE" id="PS50294">
    <property type="entry name" value="WD_REPEATS_REGION"/>
    <property type="match status" value="4"/>
</dbReference>
<proteinExistence type="predicted"/>
<dbReference type="InterPro" id="IPR036322">
    <property type="entry name" value="WD40_repeat_dom_sf"/>
</dbReference>
<dbReference type="InterPro" id="IPR001810">
    <property type="entry name" value="F-box_dom"/>
</dbReference>
<comment type="caution">
    <text evidence="5">The sequence shown here is derived from an EMBL/GenBank/DDBJ whole genome shotgun (WGS) entry which is preliminary data.</text>
</comment>
<evidence type="ECO:0000259" key="4">
    <source>
        <dbReference type="PROSITE" id="PS50181"/>
    </source>
</evidence>
<evidence type="ECO:0000256" key="3">
    <source>
        <dbReference type="PROSITE-ProRule" id="PRU00221"/>
    </source>
</evidence>
<dbReference type="Proteomes" id="UP001306508">
    <property type="component" value="Unassembled WGS sequence"/>
</dbReference>
<feature type="repeat" description="WD" evidence="3">
    <location>
        <begin position="391"/>
        <end position="431"/>
    </location>
</feature>
<dbReference type="PROSITE" id="PS50082">
    <property type="entry name" value="WD_REPEATS_2"/>
    <property type="match status" value="5"/>
</dbReference>
<organism evidence="5 6">
    <name type="scientific">Arxiozyma heterogenica</name>
    <dbReference type="NCBI Taxonomy" id="278026"/>
    <lineage>
        <taxon>Eukaryota</taxon>
        <taxon>Fungi</taxon>
        <taxon>Dikarya</taxon>
        <taxon>Ascomycota</taxon>
        <taxon>Saccharomycotina</taxon>
        <taxon>Saccharomycetes</taxon>
        <taxon>Saccharomycetales</taxon>
        <taxon>Saccharomycetaceae</taxon>
        <taxon>Arxiozyma</taxon>
    </lineage>
</organism>
<dbReference type="InterPro" id="IPR001680">
    <property type="entry name" value="WD40_rpt"/>
</dbReference>
<dbReference type="InterPro" id="IPR019775">
    <property type="entry name" value="WD40_repeat_CS"/>
</dbReference>
<evidence type="ECO:0000256" key="1">
    <source>
        <dbReference type="ARBA" id="ARBA00022574"/>
    </source>
</evidence>
<keyword evidence="2" id="KW-0677">Repeat</keyword>
<evidence type="ECO:0000313" key="5">
    <source>
        <dbReference type="EMBL" id="KAK5778401.1"/>
    </source>
</evidence>
<keyword evidence="6" id="KW-1185">Reference proteome</keyword>
<dbReference type="SUPFAM" id="SSF81383">
    <property type="entry name" value="F-box domain"/>
    <property type="match status" value="1"/>
</dbReference>
<feature type="repeat" description="WD" evidence="3">
    <location>
        <begin position="543"/>
        <end position="577"/>
    </location>
</feature>
<evidence type="ECO:0000313" key="6">
    <source>
        <dbReference type="Proteomes" id="UP001306508"/>
    </source>
</evidence>